<gene>
    <name evidence="2" type="ORF">DJ013_20015</name>
</gene>
<dbReference type="AlphaFoldDB" id="A0A2Z4GH37"/>
<accession>A0A2Z4GH37</accession>
<evidence type="ECO:0000313" key="3">
    <source>
        <dbReference type="Proteomes" id="UP000249873"/>
    </source>
</evidence>
<organism evidence="2 3">
    <name type="scientific">Arcticibacterium luteifluviistationis</name>
    <dbReference type="NCBI Taxonomy" id="1784714"/>
    <lineage>
        <taxon>Bacteria</taxon>
        <taxon>Pseudomonadati</taxon>
        <taxon>Bacteroidota</taxon>
        <taxon>Cytophagia</taxon>
        <taxon>Cytophagales</taxon>
        <taxon>Leadbetterellaceae</taxon>
        <taxon>Arcticibacterium</taxon>
    </lineage>
</organism>
<keyword evidence="3" id="KW-1185">Reference proteome</keyword>
<evidence type="ECO:0000256" key="1">
    <source>
        <dbReference type="SAM" id="SignalP"/>
    </source>
</evidence>
<evidence type="ECO:0000313" key="2">
    <source>
        <dbReference type="EMBL" id="AWW00335.1"/>
    </source>
</evidence>
<dbReference type="OrthoDB" id="1427164at2"/>
<feature type="signal peptide" evidence="1">
    <location>
        <begin position="1"/>
        <end position="18"/>
    </location>
</feature>
<dbReference type="RefSeq" id="WP_111373701.1">
    <property type="nucleotide sequence ID" value="NZ_CP029480.1"/>
</dbReference>
<dbReference type="Proteomes" id="UP000249873">
    <property type="component" value="Chromosome"/>
</dbReference>
<keyword evidence="1" id="KW-0732">Signal</keyword>
<dbReference type="EMBL" id="CP029480">
    <property type="protein sequence ID" value="AWW00335.1"/>
    <property type="molecule type" value="Genomic_DNA"/>
</dbReference>
<sequence length="197" mass="21911">MRKLLPLLFILTSLISYSQDLLTTKDGIDIESKILEVLLHDVKYKKFNNLNGPTFTIPKSDILIIRYENGTKDIFVSPTVLVEPIITQTSSELYQMGITDAYSNYRAGSSGRGGTFFVTLLSPIVGLIPAIACSSNSPRDSNLNFPNDELKKNPSYYSGYKHKATRIKKGQIWKNWGIALGINLVATVVLVSSQSQY</sequence>
<proteinExistence type="predicted"/>
<reference evidence="2 3" key="1">
    <citation type="submission" date="2018-05" db="EMBL/GenBank/DDBJ databases">
        <title>Complete genome sequence of Arcticibacterium luteifluviistationis SM1504T, a cytophagaceae bacterium isolated from Arctic surface seawater.</title>
        <authorList>
            <person name="Li Y."/>
            <person name="Qin Q.-L."/>
        </authorList>
    </citation>
    <scope>NUCLEOTIDE SEQUENCE [LARGE SCALE GENOMIC DNA]</scope>
    <source>
        <strain evidence="2 3">SM1504</strain>
    </source>
</reference>
<dbReference type="KEGG" id="als:DJ013_20015"/>
<protein>
    <submittedName>
        <fullName evidence="2">Uncharacterized protein</fullName>
    </submittedName>
</protein>
<name>A0A2Z4GH37_9BACT</name>
<feature type="chain" id="PRO_5016343162" evidence="1">
    <location>
        <begin position="19"/>
        <end position="197"/>
    </location>
</feature>